<proteinExistence type="predicted"/>
<organism evidence="1">
    <name type="scientific">Klebsiella phage Kpn02</name>
    <dbReference type="NCBI Taxonomy" id="3044023"/>
    <lineage>
        <taxon>Viruses</taxon>
        <taxon>Duplodnaviria</taxon>
        <taxon>Heunggongvirae</taxon>
        <taxon>Uroviricota</taxon>
        <taxon>Caudoviricetes</taxon>
        <taxon>Demerecviridae</taxon>
        <taxon>Sugarlandvirus</taxon>
    </lineage>
</organism>
<sequence>MLRGFASLCLVTRPMMHCLIRAHRSSTDC</sequence>
<accession>A0AAT9V602</accession>
<reference evidence="1" key="1">
    <citation type="journal article" date="2024" name="Can. J. Microbiol.">
        <title>Biological and genomic characteristics of three novel bacteriophages and a phage-plasmid of Klebsiella pneumoniae.</title>
        <authorList>
            <person name="Uskudar-Guclu A."/>
            <person name="Unlu S."/>
            <person name="Salih-Dogan H."/>
            <person name="Yalcin S."/>
            <person name="Basustaoglu A."/>
        </authorList>
    </citation>
    <scope>NUCLEOTIDE SEQUENCE</scope>
</reference>
<evidence type="ECO:0000313" key="1">
    <source>
        <dbReference type="EMBL" id="WJE88567.1"/>
    </source>
</evidence>
<protein>
    <submittedName>
        <fullName evidence="1">Uncharacterized protein</fullName>
    </submittedName>
</protein>
<name>A0AAT9V602_9CAUD</name>
<dbReference type="EMBL" id="OQ790079">
    <property type="protein sequence ID" value="WJE88567.1"/>
    <property type="molecule type" value="Genomic_DNA"/>
</dbReference>